<sequence length="150" mass="16861">MRWYAHQSSTCIDSGTLCLWTRTQARTYFFSLGEHDVRNTTDSIDGVCSAPPQTVEVLNVHPHPGYINERFIKRNDIALIRLARRVEYTDYVQPICLNKSGLWEIGDEVFVAGWGKALGGGSSPEKLKVSLPIANQSECSQRFDLLLKST</sequence>
<dbReference type="PROSITE" id="PS50240">
    <property type="entry name" value="TRYPSIN_DOM"/>
    <property type="match status" value="1"/>
</dbReference>
<protein>
    <recommendedName>
        <fullName evidence="1">Peptidase S1 domain-containing protein</fullName>
    </recommendedName>
</protein>
<dbReference type="InterPro" id="IPR001254">
    <property type="entry name" value="Trypsin_dom"/>
</dbReference>
<dbReference type="PANTHER" id="PTHR24258">
    <property type="entry name" value="SERINE PROTEASE-RELATED"/>
    <property type="match status" value="1"/>
</dbReference>
<keyword evidence="3" id="KW-1185">Reference proteome</keyword>
<accession>A0ABN8BCY1</accession>
<reference evidence="2" key="1">
    <citation type="submission" date="2021-12" db="EMBL/GenBank/DDBJ databases">
        <authorList>
            <person name="King R."/>
        </authorList>
    </citation>
    <scope>NUCLEOTIDE SEQUENCE</scope>
</reference>
<dbReference type="InterPro" id="IPR043504">
    <property type="entry name" value="Peptidase_S1_PA_chymotrypsin"/>
</dbReference>
<organism evidence="2 3">
    <name type="scientific">Chilo suppressalis</name>
    <name type="common">Asiatic rice borer moth</name>
    <dbReference type="NCBI Taxonomy" id="168631"/>
    <lineage>
        <taxon>Eukaryota</taxon>
        <taxon>Metazoa</taxon>
        <taxon>Ecdysozoa</taxon>
        <taxon>Arthropoda</taxon>
        <taxon>Hexapoda</taxon>
        <taxon>Insecta</taxon>
        <taxon>Pterygota</taxon>
        <taxon>Neoptera</taxon>
        <taxon>Endopterygota</taxon>
        <taxon>Lepidoptera</taxon>
        <taxon>Glossata</taxon>
        <taxon>Ditrysia</taxon>
        <taxon>Pyraloidea</taxon>
        <taxon>Crambidae</taxon>
        <taxon>Crambinae</taxon>
        <taxon>Chilo</taxon>
    </lineage>
</organism>
<dbReference type="Proteomes" id="UP001153292">
    <property type="component" value="Chromosome 7"/>
</dbReference>
<dbReference type="InterPro" id="IPR009003">
    <property type="entry name" value="Peptidase_S1_PA"/>
</dbReference>
<dbReference type="PANTHER" id="PTHR24258:SF144">
    <property type="entry name" value="GH14088P"/>
    <property type="match status" value="1"/>
</dbReference>
<proteinExistence type="predicted"/>
<dbReference type="Pfam" id="PF00089">
    <property type="entry name" value="Trypsin"/>
    <property type="match status" value="1"/>
</dbReference>
<evidence type="ECO:0000313" key="3">
    <source>
        <dbReference type="Proteomes" id="UP001153292"/>
    </source>
</evidence>
<dbReference type="SUPFAM" id="SSF50494">
    <property type="entry name" value="Trypsin-like serine proteases"/>
    <property type="match status" value="1"/>
</dbReference>
<evidence type="ECO:0000259" key="1">
    <source>
        <dbReference type="PROSITE" id="PS50240"/>
    </source>
</evidence>
<feature type="domain" description="Peptidase S1" evidence="1">
    <location>
        <begin position="1"/>
        <end position="150"/>
    </location>
</feature>
<dbReference type="Gene3D" id="2.40.10.10">
    <property type="entry name" value="Trypsin-like serine proteases"/>
    <property type="match status" value="2"/>
</dbReference>
<evidence type="ECO:0000313" key="2">
    <source>
        <dbReference type="EMBL" id="CAH0406868.1"/>
    </source>
</evidence>
<name>A0ABN8BCY1_CHISP</name>
<gene>
    <name evidence="2" type="ORF">CHILSU_LOCUS10258</name>
</gene>
<dbReference type="EMBL" id="OU963900">
    <property type="protein sequence ID" value="CAH0406868.1"/>
    <property type="molecule type" value="Genomic_DNA"/>
</dbReference>